<keyword evidence="3 11" id="KW-0894">Sodium channel</keyword>
<dbReference type="InterPro" id="IPR001873">
    <property type="entry name" value="ENaC"/>
</dbReference>
<dbReference type="GO" id="GO:0015280">
    <property type="term" value="F:ligand-gated sodium channel activity"/>
    <property type="evidence" value="ECO:0007669"/>
    <property type="project" value="TreeGrafter"/>
</dbReference>
<keyword evidence="6" id="KW-0915">Sodium</keyword>
<evidence type="ECO:0000256" key="9">
    <source>
        <dbReference type="ARBA" id="ARBA00023201"/>
    </source>
</evidence>
<comment type="subcellular location">
    <subcellularLocation>
        <location evidence="1">Membrane</location>
        <topology evidence="1">Multi-pass membrane protein</topology>
    </subcellularLocation>
</comment>
<accession>A0A814JBE7</accession>
<feature type="compositionally biased region" description="Polar residues" evidence="12">
    <location>
        <begin position="1"/>
        <end position="11"/>
    </location>
</feature>
<comment type="similarity">
    <text evidence="11">Belongs to the amiloride-sensitive sodium channel (TC 1.A.6) family.</text>
</comment>
<keyword evidence="8" id="KW-0472">Membrane</keyword>
<dbReference type="OrthoDB" id="6021021at2759"/>
<gene>
    <name evidence="13" type="ORF">QVE165_LOCUS16763</name>
</gene>
<dbReference type="Pfam" id="PF00858">
    <property type="entry name" value="ASC"/>
    <property type="match status" value="1"/>
</dbReference>
<dbReference type="Proteomes" id="UP000663832">
    <property type="component" value="Unassembled WGS sequence"/>
</dbReference>
<evidence type="ECO:0000313" key="14">
    <source>
        <dbReference type="Proteomes" id="UP000663832"/>
    </source>
</evidence>
<dbReference type="PANTHER" id="PTHR11690:SF248">
    <property type="entry name" value="PICKPOCKET 17, ISOFORM A"/>
    <property type="match status" value="1"/>
</dbReference>
<protein>
    <submittedName>
        <fullName evidence="13">Uncharacterized protein</fullName>
    </submittedName>
</protein>
<evidence type="ECO:0000256" key="1">
    <source>
        <dbReference type="ARBA" id="ARBA00004141"/>
    </source>
</evidence>
<feature type="region of interest" description="Disordered" evidence="12">
    <location>
        <begin position="1"/>
        <end position="23"/>
    </location>
</feature>
<evidence type="ECO:0000256" key="4">
    <source>
        <dbReference type="ARBA" id="ARBA00022692"/>
    </source>
</evidence>
<keyword evidence="9 11" id="KW-0739">Sodium transport</keyword>
<dbReference type="PRINTS" id="PR01078">
    <property type="entry name" value="AMINACHANNEL"/>
</dbReference>
<dbReference type="GO" id="GO:0005886">
    <property type="term" value="C:plasma membrane"/>
    <property type="evidence" value="ECO:0007669"/>
    <property type="project" value="TreeGrafter"/>
</dbReference>
<dbReference type="EMBL" id="CAJNOM010000095">
    <property type="protein sequence ID" value="CAF1035211.1"/>
    <property type="molecule type" value="Genomic_DNA"/>
</dbReference>
<reference evidence="13" key="1">
    <citation type="submission" date="2021-02" db="EMBL/GenBank/DDBJ databases">
        <authorList>
            <person name="Nowell W R."/>
        </authorList>
    </citation>
    <scope>NUCLEOTIDE SEQUENCE</scope>
</reference>
<keyword evidence="4 11" id="KW-0812">Transmembrane</keyword>
<proteinExistence type="inferred from homology"/>
<dbReference type="Gene3D" id="2.60.470.10">
    <property type="entry name" value="Acid-sensing ion channels like domains"/>
    <property type="match status" value="1"/>
</dbReference>
<sequence length="215" mass="24807">MTSSTSNNTAMINPMSADACKNGPSHRRARSIIREFSLNTSTHGIPGIARSQSILNRIFWAISTLIFADCYKEDFIAFSDARYGNCYTFNAKASQIRNGTVYKLSENGDWGFLELELYVHSQQYVPYWSPAMGMIVQIHDNEQIPLMHWKGHYLIPGRRQRLTFTRKTQYRLPKPYSDCDTKVPYMLQVAFDHFGNASYTYEQYICATVCIQVYM</sequence>
<keyword evidence="14" id="KW-1185">Reference proteome</keyword>
<name>A0A814JBE7_9BILA</name>
<dbReference type="PANTHER" id="PTHR11690">
    <property type="entry name" value="AMILORIDE-SENSITIVE SODIUM CHANNEL-RELATED"/>
    <property type="match status" value="1"/>
</dbReference>
<evidence type="ECO:0000313" key="13">
    <source>
        <dbReference type="EMBL" id="CAF1035211.1"/>
    </source>
</evidence>
<keyword evidence="2 11" id="KW-0813">Transport</keyword>
<keyword evidence="10 11" id="KW-0407">Ion channel</keyword>
<dbReference type="AlphaFoldDB" id="A0A814JBE7"/>
<comment type="caution">
    <text evidence="13">The sequence shown here is derived from an EMBL/GenBank/DDBJ whole genome shotgun (WGS) entry which is preliminary data.</text>
</comment>
<evidence type="ECO:0000256" key="8">
    <source>
        <dbReference type="ARBA" id="ARBA00023136"/>
    </source>
</evidence>
<keyword evidence="5" id="KW-1133">Transmembrane helix</keyword>
<evidence type="ECO:0000256" key="11">
    <source>
        <dbReference type="RuleBase" id="RU000679"/>
    </source>
</evidence>
<evidence type="ECO:0000256" key="2">
    <source>
        <dbReference type="ARBA" id="ARBA00022448"/>
    </source>
</evidence>
<keyword evidence="7 11" id="KW-0406">Ion transport</keyword>
<organism evidence="13 14">
    <name type="scientific">Adineta steineri</name>
    <dbReference type="NCBI Taxonomy" id="433720"/>
    <lineage>
        <taxon>Eukaryota</taxon>
        <taxon>Metazoa</taxon>
        <taxon>Spiralia</taxon>
        <taxon>Gnathifera</taxon>
        <taxon>Rotifera</taxon>
        <taxon>Eurotatoria</taxon>
        <taxon>Bdelloidea</taxon>
        <taxon>Adinetida</taxon>
        <taxon>Adinetidae</taxon>
        <taxon>Adineta</taxon>
    </lineage>
</organism>
<evidence type="ECO:0000256" key="5">
    <source>
        <dbReference type="ARBA" id="ARBA00022989"/>
    </source>
</evidence>
<evidence type="ECO:0000256" key="7">
    <source>
        <dbReference type="ARBA" id="ARBA00023065"/>
    </source>
</evidence>
<evidence type="ECO:0000256" key="3">
    <source>
        <dbReference type="ARBA" id="ARBA00022461"/>
    </source>
</evidence>
<evidence type="ECO:0000256" key="6">
    <source>
        <dbReference type="ARBA" id="ARBA00023053"/>
    </source>
</evidence>
<evidence type="ECO:0000256" key="12">
    <source>
        <dbReference type="SAM" id="MobiDB-lite"/>
    </source>
</evidence>
<evidence type="ECO:0000256" key="10">
    <source>
        <dbReference type="ARBA" id="ARBA00023303"/>
    </source>
</evidence>